<sequence>MMVGNQDTSISYSKGDFSGALTEETIGSLLEIQAQRYPEREALISVHQNIRLSYRDLNEQVDMLACGLLDLGVKQGDRVGIWAQNCVEWTISQYATAKIGAILVCINPAYRSMELEFALQKVECSTLIMTRSFKTSNYIEILKEIIPEIGYSGDKNITSERLPALKSLVLIDDSEEQGFYSFDKLLISDESKLEEVRALSRSLHAEQPINIQFTSGTTGSPKGATLTHFNILNNAFSIADKLKMDEHDKLCIPVPLYHCFGMVGGNLTCLAAGACVVLSGESFEPLETMKAVESEKCTILHGVPTMFIAQLRHPNFSDFDLSTLRSGVIAGSTCPEELVSGVQDKMHMDGLLIAYGQTETSPLSCMTAFDEPLEKRVTTVGKVLRHTEVKIIDTEGEVVECGVPGELCTRGYCVMVGYWNDEEKTRSTIDSEGWLHSGDLATMDSEGYVSIVGRSKDLIIRGGENIFPRDIEDILHGLDSIEDVAIFGVKDDYYGEVVCAWVITAQGHTCEEETIRHYLSERLSHFKIPSIIRFVEEFPLTVTGKLQKYKMREMMEEELGL</sequence>
<dbReference type="InterPro" id="IPR020845">
    <property type="entry name" value="AMP-binding_CS"/>
</dbReference>
<reference evidence="5 6" key="1">
    <citation type="journal article" date="2012" name="Int. J. Syst. Evol. Microbiol.">
        <title>Vibrio caribbeanicus sp. nov., isolated from the marine sponge Scleritoderma cyanea.</title>
        <authorList>
            <person name="Hoffmann M."/>
            <person name="Monday S.R."/>
            <person name="Allard M.W."/>
            <person name="Strain E.A."/>
            <person name="Whittaker P."/>
            <person name="Naum M."/>
            <person name="McCarthy P.J."/>
            <person name="Lopez J.V."/>
            <person name="Fischer M."/>
            <person name="Brown E.W."/>
        </authorList>
    </citation>
    <scope>NUCLEOTIDE SEQUENCE [LARGE SCALE GENOMIC DNA]</scope>
    <source>
        <strain evidence="5 6">ATCC BAA-2122</strain>
    </source>
</reference>
<dbReference type="STRING" id="796620.VIBC2010_06060"/>
<dbReference type="InterPro" id="IPR042099">
    <property type="entry name" value="ANL_N_sf"/>
</dbReference>
<proteinExistence type="inferred from homology"/>
<protein>
    <submittedName>
        <fullName evidence="5">AMP-binding domain protein</fullName>
    </submittedName>
</protein>
<dbReference type="EMBL" id="AEIU01000079">
    <property type="protein sequence ID" value="EFP96147.1"/>
    <property type="molecule type" value="Genomic_DNA"/>
</dbReference>
<dbReference type="SUPFAM" id="SSF56801">
    <property type="entry name" value="Acetyl-CoA synthetase-like"/>
    <property type="match status" value="1"/>
</dbReference>
<keyword evidence="2" id="KW-0436">Ligase</keyword>
<dbReference type="GO" id="GO:0031956">
    <property type="term" value="F:medium-chain fatty acid-CoA ligase activity"/>
    <property type="evidence" value="ECO:0007669"/>
    <property type="project" value="TreeGrafter"/>
</dbReference>
<evidence type="ECO:0000256" key="1">
    <source>
        <dbReference type="ARBA" id="ARBA00006432"/>
    </source>
</evidence>
<dbReference type="FunFam" id="3.30.300.30:FF:000008">
    <property type="entry name" value="2,3-dihydroxybenzoate-AMP ligase"/>
    <property type="match status" value="1"/>
</dbReference>
<dbReference type="PANTHER" id="PTHR43201">
    <property type="entry name" value="ACYL-COA SYNTHETASE"/>
    <property type="match status" value="1"/>
</dbReference>
<dbReference type="Gene3D" id="3.40.50.12780">
    <property type="entry name" value="N-terminal domain of ligase-like"/>
    <property type="match status" value="1"/>
</dbReference>
<dbReference type="InterPro" id="IPR045851">
    <property type="entry name" value="AMP-bd_C_sf"/>
</dbReference>
<dbReference type="InterPro" id="IPR025110">
    <property type="entry name" value="AMP-bd_C"/>
</dbReference>
<dbReference type="OrthoDB" id="9803968at2"/>
<evidence type="ECO:0000259" key="4">
    <source>
        <dbReference type="Pfam" id="PF13193"/>
    </source>
</evidence>
<accession>E3BLD5</accession>
<dbReference type="RefSeq" id="WP_009601866.1">
    <property type="nucleotide sequence ID" value="NZ_AEIU01000079.1"/>
</dbReference>
<feature type="domain" description="AMP-dependent synthetase/ligase" evidence="3">
    <location>
        <begin position="31"/>
        <end position="419"/>
    </location>
</feature>
<evidence type="ECO:0000256" key="2">
    <source>
        <dbReference type="ARBA" id="ARBA00022598"/>
    </source>
</evidence>
<comment type="similarity">
    <text evidence="1">Belongs to the ATP-dependent AMP-binding enzyme family.</text>
</comment>
<dbReference type="eggNOG" id="COG0318">
    <property type="taxonomic scope" value="Bacteria"/>
</dbReference>
<dbReference type="GO" id="GO:0006631">
    <property type="term" value="P:fatty acid metabolic process"/>
    <property type="evidence" value="ECO:0007669"/>
    <property type="project" value="TreeGrafter"/>
</dbReference>
<dbReference type="CDD" id="cd05917">
    <property type="entry name" value="FACL_like_2"/>
    <property type="match status" value="1"/>
</dbReference>
<dbReference type="AlphaFoldDB" id="E3BLD5"/>
<dbReference type="Proteomes" id="UP000002943">
    <property type="component" value="Unassembled WGS sequence"/>
</dbReference>
<dbReference type="InterPro" id="IPR000873">
    <property type="entry name" value="AMP-dep_synth/lig_dom"/>
</dbReference>
<dbReference type="PROSITE" id="PS00455">
    <property type="entry name" value="AMP_BINDING"/>
    <property type="match status" value="1"/>
</dbReference>
<dbReference type="FunFam" id="3.40.50.12780:FF:000003">
    <property type="entry name" value="Long-chain-fatty-acid--CoA ligase FadD"/>
    <property type="match status" value="1"/>
</dbReference>
<gene>
    <name evidence="5" type="ORF">VIBC2010_06060</name>
</gene>
<feature type="domain" description="AMP-binding enzyme C-terminal" evidence="4">
    <location>
        <begin position="471"/>
        <end position="545"/>
    </location>
</feature>
<evidence type="ECO:0000313" key="6">
    <source>
        <dbReference type="Proteomes" id="UP000002943"/>
    </source>
</evidence>
<name>E3BLD5_9VIBR</name>
<dbReference type="Pfam" id="PF00501">
    <property type="entry name" value="AMP-binding"/>
    <property type="match status" value="1"/>
</dbReference>
<organism evidence="5 6">
    <name type="scientific">Vibrio caribbeanicus ATCC BAA-2122</name>
    <dbReference type="NCBI Taxonomy" id="796620"/>
    <lineage>
        <taxon>Bacteria</taxon>
        <taxon>Pseudomonadati</taxon>
        <taxon>Pseudomonadota</taxon>
        <taxon>Gammaproteobacteria</taxon>
        <taxon>Vibrionales</taxon>
        <taxon>Vibrionaceae</taxon>
        <taxon>Vibrio</taxon>
    </lineage>
</organism>
<evidence type="ECO:0000259" key="3">
    <source>
        <dbReference type="Pfam" id="PF00501"/>
    </source>
</evidence>
<dbReference type="Gene3D" id="3.30.300.30">
    <property type="match status" value="1"/>
</dbReference>
<dbReference type="Pfam" id="PF13193">
    <property type="entry name" value="AMP-binding_C"/>
    <property type="match status" value="1"/>
</dbReference>
<keyword evidence="6" id="KW-1185">Reference proteome</keyword>
<dbReference type="PANTHER" id="PTHR43201:SF5">
    <property type="entry name" value="MEDIUM-CHAIN ACYL-COA LIGASE ACSF2, MITOCHONDRIAL"/>
    <property type="match status" value="1"/>
</dbReference>
<evidence type="ECO:0000313" key="5">
    <source>
        <dbReference type="EMBL" id="EFP96147.1"/>
    </source>
</evidence>
<comment type="caution">
    <text evidence="5">The sequence shown here is derived from an EMBL/GenBank/DDBJ whole genome shotgun (WGS) entry which is preliminary data.</text>
</comment>